<keyword evidence="3" id="KW-1185">Reference proteome</keyword>
<feature type="chain" id="PRO_5003938902" evidence="1">
    <location>
        <begin position="21"/>
        <end position="293"/>
    </location>
</feature>
<evidence type="ECO:0000256" key="1">
    <source>
        <dbReference type="SAM" id="SignalP"/>
    </source>
</evidence>
<gene>
    <name evidence="2" type="ordered locus">Deipe_0402</name>
</gene>
<dbReference type="EMBL" id="CP003382">
    <property type="protein sequence ID" value="AFZ66002.1"/>
    <property type="molecule type" value="Genomic_DNA"/>
</dbReference>
<dbReference type="STRING" id="937777.Deipe_0402"/>
<name>K9ZYJ1_DEIPD</name>
<dbReference type="OrthoDB" id="69247at2"/>
<evidence type="ECO:0000313" key="3">
    <source>
        <dbReference type="Proteomes" id="UP000010467"/>
    </source>
</evidence>
<evidence type="ECO:0000313" key="2">
    <source>
        <dbReference type="EMBL" id="AFZ66002.1"/>
    </source>
</evidence>
<dbReference type="Proteomes" id="UP000010467">
    <property type="component" value="Chromosome"/>
</dbReference>
<proteinExistence type="predicted"/>
<keyword evidence="1" id="KW-0732">Signal</keyword>
<accession>K9ZYJ1</accession>
<reference evidence="3" key="1">
    <citation type="submission" date="2012-03" db="EMBL/GenBank/DDBJ databases">
        <title>Complete sequence of chromosome of Deinococcus peraridilitoris DSM 19664.</title>
        <authorList>
            <person name="Lucas S."/>
            <person name="Copeland A."/>
            <person name="Lapidus A."/>
            <person name="Glavina del Rio T."/>
            <person name="Dalin E."/>
            <person name="Tice H."/>
            <person name="Bruce D."/>
            <person name="Goodwin L."/>
            <person name="Pitluck S."/>
            <person name="Peters L."/>
            <person name="Mikhailova N."/>
            <person name="Lu M."/>
            <person name="Kyrpides N."/>
            <person name="Mavromatis K."/>
            <person name="Ivanova N."/>
            <person name="Brettin T."/>
            <person name="Detter J.C."/>
            <person name="Han C."/>
            <person name="Larimer F."/>
            <person name="Land M."/>
            <person name="Hauser L."/>
            <person name="Markowitz V."/>
            <person name="Cheng J.-F."/>
            <person name="Hugenholtz P."/>
            <person name="Woyke T."/>
            <person name="Wu D."/>
            <person name="Pukall R."/>
            <person name="Steenblock K."/>
            <person name="Brambilla E."/>
            <person name="Klenk H.-P."/>
            <person name="Eisen J.A."/>
        </authorList>
    </citation>
    <scope>NUCLEOTIDE SEQUENCE [LARGE SCALE GENOMIC DNA]</scope>
    <source>
        <strain evidence="3">DSM 19664 / LMG 22246 / CIP 109416 / KR-200</strain>
    </source>
</reference>
<dbReference type="HOGENOM" id="CLU_077100_0_0_0"/>
<dbReference type="KEGG" id="dpd:Deipe_0402"/>
<dbReference type="RefSeq" id="WP_015234313.1">
    <property type="nucleotide sequence ID" value="NC_019793.1"/>
</dbReference>
<feature type="signal peptide" evidence="1">
    <location>
        <begin position="1"/>
        <end position="20"/>
    </location>
</feature>
<dbReference type="PATRIC" id="fig|937777.3.peg.412"/>
<protein>
    <submittedName>
        <fullName evidence="2">Uncharacterized protein</fullName>
    </submittedName>
</protein>
<organism evidence="2 3">
    <name type="scientific">Deinococcus peraridilitoris (strain DSM 19664 / LMG 22246 / CIP 109416 / KR-200)</name>
    <dbReference type="NCBI Taxonomy" id="937777"/>
    <lineage>
        <taxon>Bacteria</taxon>
        <taxon>Thermotogati</taxon>
        <taxon>Deinococcota</taxon>
        <taxon>Deinococci</taxon>
        <taxon>Deinococcales</taxon>
        <taxon>Deinococcaceae</taxon>
        <taxon>Deinococcus</taxon>
    </lineage>
</organism>
<dbReference type="AlphaFoldDB" id="K9ZYJ1"/>
<sequence>MTRRILRASLALLCSAGLSAGATNLELDATAPFSVGVAGPTVRIGVSELEFSGSSLAFGLSHRAVELSAGRRLDLSVAGTAGARLSAGYAFVGGARLALSGNATLGAVALNVQSALWTTRQREFDPLIESSYEGASTQERGWTFDAAARYRLQRDLLLLGSGNLGQQPNLAAGLEWRQGELSLRGGARFGEGVVGAMLGATLRREDLTLSVDALVGPLPAVTGSLNYADPLSLPSSLRVYAAYELWRRHVEPWRVGAELRFEQGPGEWSADVRGTSRSVAARLGYRLPLNVEE</sequence>